<dbReference type="Proteomes" id="UP001234202">
    <property type="component" value="Unassembled WGS sequence"/>
</dbReference>
<evidence type="ECO:0000313" key="1">
    <source>
        <dbReference type="EMBL" id="KAJ9126950.1"/>
    </source>
</evidence>
<name>A0ACC2XTJ5_9TREE</name>
<evidence type="ECO:0000313" key="2">
    <source>
        <dbReference type="Proteomes" id="UP001234202"/>
    </source>
</evidence>
<gene>
    <name evidence="1" type="ORF">QFC24_001181</name>
</gene>
<accession>A0ACC2XTJ5</accession>
<protein>
    <submittedName>
        <fullName evidence="1">Uncharacterized protein</fullName>
    </submittedName>
</protein>
<keyword evidence="2" id="KW-1185">Reference proteome</keyword>
<reference evidence="1" key="1">
    <citation type="submission" date="2023-04" db="EMBL/GenBank/DDBJ databases">
        <title>Draft Genome sequencing of Naganishia species isolated from polar environments using Oxford Nanopore Technology.</title>
        <authorList>
            <person name="Leo P."/>
            <person name="Venkateswaran K."/>
        </authorList>
    </citation>
    <scope>NUCLEOTIDE SEQUENCE</scope>
    <source>
        <strain evidence="1">DBVPG 5303</strain>
    </source>
</reference>
<proteinExistence type="predicted"/>
<comment type="caution">
    <text evidence="1">The sequence shown here is derived from an EMBL/GenBank/DDBJ whole genome shotgun (WGS) entry which is preliminary data.</text>
</comment>
<dbReference type="EMBL" id="JASBWV010000003">
    <property type="protein sequence ID" value="KAJ9126950.1"/>
    <property type="molecule type" value="Genomic_DNA"/>
</dbReference>
<sequence length="910" mass="97367">MAVPPALPSRPSQRAPMSMPPPQLPPRTTGSLNAKKVEQAVEPVELLPRGNDDGDEDDDVVPHITISRATTTTTVSQPRFIAPPSTTTPTTNPPPNPLQRIIQPLLHMLAINPSDTHEESLLRKQIEEEQISRYMGSFSKHVQYLRMDGGPAVEPPLVGMGIEERGVQVHHGLEKPSKERFRVPVVTSLAPGTAPGTGTGTGPASVIATESTFTTDSNNAAASSAKGLQEEKSSGEDGDGDEDQEVDWFGYYAAVYVLLTITNTFTPFLLSIPLYHLIKERIFPPSVAQLREKEREASERLKEGHELASDIVQPSAGTGMGTTGVGNPFSGLNYPTLPGGMGGEFAAEAAMRGLGMARDSVASYAFGNGVRAGGGVAGEEEDAGAGAGAVNEDILQPHVKRFVSGVLKQGSSATPTTTPTATITELDSTEGELAATEEDPSALASVPVGKNGKGKEKKEKKEKVKKATSGDAGTGKGKSKTTKLRDKWEEFKVVHGTGLIVVLDDLAVSFAVSFLFAWRRPESSVKFAMILILAILGAHFMPAFWMLKLFQVAIGVVLFIVIPVAARMERYEPISASMTSAPTMAEHVINVMRDRAARGEPLPEFRPAVKAPSRKETALSTSDSITTSDHASTTSLPLTNTEIQEEVVRIDNGSDTESISADATSTGSAKRKVDWGAMRDQAVAHAHTGTQWWQTGKELWKGEKKVQFSWKGSSEDWENIENSALAARQVSLGAKGPGIHLSVHSTGEQSPYIKEGVSYLARHAGYTGQLYLSSEGLMFVPMIGSAASTTTETTTQATITAEDSTQQADQETTKPPPTEKQKPEVQVPMSTIVGMRKSNKTAMGVIVSAGLQIDVQDGSVSCARLRAYVDHAVVLTSLTLHSLDVEHRLLVRGESGCGVQPLACFVKRYF</sequence>
<organism evidence="1 2">
    <name type="scientific">Naganishia onofrii</name>
    <dbReference type="NCBI Taxonomy" id="1851511"/>
    <lineage>
        <taxon>Eukaryota</taxon>
        <taxon>Fungi</taxon>
        <taxon>Dikarya</taxon>
        <taxon>Basidiomycota</taxon>
        <taxon>Agaricomycotina</taxon>
        <taxon>Tremellomycetes</taxon>
        <taxon>Filobasidiales</taxon>
        <taxon>Filobasidiaceae</taxon>
        <taxon>Naganishia</taxon>
    </lineage>
</organism>